<dbReference type="InterPro" id="IPR016082">
    <property type="entry name" value="Ribosomal_uL30_ferredoxin-like"/>
</dbReference>
<dbReference type="Gramene" id="TuG1812G0700006065.01.T01">
    <property type="protein sequence ID" value="TuG1812G0700006065.01.T01.cds401295"/>
    <property type="gene ID" value="TuG1812G0700006065.01"/>
</dbReference>
<dbReference type="InterPro" id="IPR039699">
    <property type="entry name" value="Ribosomal_uL30"/>
</dbReference>
<reference evidence="4" key="1">
    <citation type="journal article" date="2013" name="Nature">
        <title>Draft genome of the wheat A-genome progenitor Triticum urartu.</title>
        <authorList>
            <person name="Ling H.Q."/>
            <person name="Zhao S."/>
            <person name="Liu D."/>
            <person name="Wang J."/>
            <person name="Sun H."/>
            <person name="Zhang C."/>
            <person name="Fan H."/>
            <person name="Li D."/>
            <person name="Dong L."/>
            <person name="Tao Y."/>
            <person name="Gao C."/>
            <person name="Wu H."/>
            <person name="Li Y."/>
            <person name="Cui Y."/>
            <person name="Guo X."/>
            <person name="Zheng S."/>
            <person name="Wang B."/>
            <person name="Yu K."/>
            <person name="Liang Q."/>
            <person name="Yang W."/>
            <person name="Lou X."/>
            <person name="Chen J."/>
            <person name="Feng M."/>
            <person name="Jian J."/>
            <person name="Zhang X."/>
            <person name="Luo G."/>
            <person name="Jiang Y."/>
            <person name="Liu J."/>
            <person name="Wang Z."/>
            <person name="Sha Y."/>
            <person name="Zhang B."/>
            <person name="Wu H."/>
            <person name="Tang D."/>
            <person name="Shen Q."/>
            <person name="Xue P."/>
            <person name="Zou S."/>
            <person name="Wang X."/>
            <person name="Liu X."/>
            <person name="Wang F."/>
            <person name="Yang Y."/>
            <person name="An X."/>
            <person name="Dong Z."/>
            <person name="Zhang K."/>
            <person name="Zhang X."/>
            <person name="Luo M.C."/>
            <person name="Dvorak J."/>
            <person name="Tong Y."/>
            <person name="Wang J."/>
            <person name="Yang H."/>
            <person name="Li Z."/>
            <person name="Wang D."/>
            <person name="Zhang A."/>
            <person name="Wang J."/>
        </authorList>
    </citation>
    <scope>NUCLEOTIDE SEQUENCE</scope>
    <source>
        <strain evidence="4">cv. G1812</strain>
    </source>
</reference>
<evidence type="ECO:0000256" key="1">
    <source>
        <dbReference type="ARBA" id="ARBA00007594"/>
    </source>
</evidence>
<dbReference type="Proteomes" id="UP000015106">
    <property type="component" value="Chromosome 7"/>
</dbReference>
<evidence type="ECO:0000313" key="4">
    <source>
        <dbReference type="Proteomes" id="UP000015106"/>
    </source>
</evidence>
<dbReference type="GO" id="GO:0000463">
    <property type="term" value="P:maturation of LSU-rRNA from tricistronic rRNA transcript (SSU-rRNA, 5.8S rRNA, LSU-rRNA)"/>
    <property type="evidence" value="ECO:0007669"/>
    <property type="project" value="TreeGrafter"/>
</dbReference>
<reference evidence="3" key="3">
    <citation type="submission" date="2022-06" db="UniProtKB">
        <authorList>
            <consortium name="EnsemblPlants"/>
        </authorList>
    </citation>
    <scope>IDENTIFICATION</scope>
</reference>
<organism evidence="3 4">
    <name type="scientific">Triticum urartu</name>
    <name type="common">Red wild einkorn</name>
    <name type="synonym">Crithodium urartu</name>
    <dbReference type="NCBI Taxonomy" id="4572"/>
    <lineage>
        <taxon>Eukaryota</taxon>
        <taxon>Viridiplantae</taxon>
        <taxon>Streptophyta</taxon>
        <taxon>Embryophyta</taxon>
        <taxon>Tracheophyta</taxon>
        <taxon>Spermatophyta</taxon>
        <taxon>Magnoliopsida</taxon>
        <taxon>Liliopsida</taxon>
        <taxon>Poales</taxon>
        <taxon>Poaceae</taxon>
        <taxon>BOP clade</taxon>
        <taxon>Pooideae</taxon>
        <taxon>Triticodae</taxon>
        <taxon>Triticeae</taxon>
        <taxon>Triticinae</taxon>
        <taxon>Triticum</taxon>
    </lineage>
</organism>
<feature type="domain" description="Large ribosomal subunit protein uL30-like ferredoxin-like fold" evidence="2">
    <location>
        <begin position="58"/>
        <end position="83"/>
    </location>
</feature>
<evidence type="ECO:0000259" key="2">
    <source>
        <dbReference type="Pfam" id="PF00327"/>
    </source>
</evidence>
<evidence type="ECO:0000313" key="3">
    <source>
        <dbReference type="EnsemblPlants" id="TuG1812G0700006065.01.T01.cds401295"/>
    </source>
</evidence>
<comment type="similarity">
    <text evidence="1">Belongs to the universal ribosomal protein uL30 family.</text>
</comment>
<dbReference type="GO" id="GO:0003735">
    <property type="term" value="F:structural constituent of ribosome"/>
    <property type="evidence" value="ECO:0007669"/>
    <property type="project" value="TreeGrafter"/>
</dbReference>
<accession>A0A8R7V848</accession>
<protein>
    <recommendedName>
        <fullName evidence="2">Large ribosomal subunit protein uL30-like ferredoxin-like fold domain-containing protein</fullName>
    </recommendedName>
</protein>
<dbReference type="GO" id="GO:0022625">
    <property type="term" value="C:cytosolic large ribosomal subunit"/>
    <property type="evidence" value="ECO:0007669"/>
    <property type="project" value="TreeGrafter"/>
</dbReference>
<dbReference type="Pfam" id="PF00327">
    <property type="entry name" value="Ribosomal_L30"/>
    <property type="match status" value="1"/>
</dbReference>
<proteinExistence type="inferred from homology"/>
<dbReference type="SUPFAM" id="SSF55129">
    <property type="entry name" value="Ribosomal protein L30p/L7e"/>
    <property type="match status" value="1"/>
</dbReference>
<dbReference type="EnsemblPlants" id="TuG1812G0700006065.01.T01">
    <property type="protein sequence ID" value="TuG1812G0700006065.01.T01.cds401295"/>
    <property type="gene ID" value="TuG1812G0700006065.01"/>
</dbReference>
<reference evidence="3" key="2">
    <citation type="submission" date="2018-03" db="EMBL/GenBank/DDBJ databases">
        <title>The Triticum urartu genome reveals the dynamic nature of wheat genome evolution.</title>
        <authorList>
            <person name="Ling H."/>
            <person name="Ma B."/>
            <person name="Shi X."/>
            <person name="Liu H."/>
            <person name="Dong L."/>
            <person name="Sun H."/>
            <person name="Cao Y."/>
            <person name="Gao Q."/>
            <person name="Zheng S."/>
            <person name="Li Y."/>
            <person name="Yu Y."/>
            <person name="Du H."/>
            <person name="Qi M."/>
            <person name="Li Y."/>
            <person name="Yu H."/>
            <person name="Cui Y."/>
            <person name="Wang N."/>
            <person name="Chen C."/>
            <person name="Wu H."/>
            <person name="Zhao Y."/>
            <person name="Zhang J."/>
            <person name="Li Y."/>
            <person name="Zhou W."/>
            <person name="Zhang B."/>
            <person name="Hu W."/>
            <person name="Eijk M."/>
            <person name="Tang J."/>
            <person name="Witsenboer H."/>
            <person name="Zhao S."/>
            <person name="Li Z."/>
            <person name="Zhang A."/>
            <person name="Wang D."/>
            <person name="Liang C."/>
        </authorList>
    </citation>
    <scope>NUCLEOTIDE SEQUENCE [LARGE SCALE GENOMIC DNA]</scope>
    <source>
        <strain evidence="3">cv. G1812</strain>
    </source>
</reference>
<dbReference type="AlphaFoldDB" id="A0A8R7V848"/>
<dbReference type="PANTHER" id="PTHR11524">
    <property type="entry name" value="60S RIBOSOMAL PROTEIN L7"/>
    <property type="match status" value="1"/>
</dbReference>
<dbReference type="InterPro" id="IPR036919">
    <property type="entry name" value="Ribo_uL30_ferredoxin-like_sf"/>
</dbReference>
<keyword evidence="4" id="KW-1185">Reference proteome</keyword>
<dbReference type="PANTHER" id="PTHR11524:SF16">
    <property type="entry name" value="LARGE RIBOSOMAL SUBUNIT PROTEIN UL30"/>
    <property type="match status" value="1"/>
</dbReference>
<dbReference type="GO" id="GO:0003723">
    <property type="term" value="F:RNA binding"/>
    <property type="evidence" value="ECO:0007669"/>
    <property type="project" value="TreeGrafter"/>
</dbReference>
<name>A0A8R7V848_TRIUA</name>
<sequence length="83" mass="9946">MLRMVEPYVAYGYPNLKSVRALIYKKVYEKLNKQRIPLANNKFIEEGIGKHNREAKLFFVFRIRGINVMHPKTKKMLQPLRLR</sequence>